<keyword evidence="1" id="KW-1133">Transmembrane helix</keyword>
<dbReference type="Pfam" id="PF10756">
    <property type="entry name" value="bPH_6"/>
    <property type="match status" value="1"/>
</dbReference>
<organism evidence="3 4">
    <name type="scientific">Mycobacterium mantenii</name>
    <dbReference type="NCBI Taxonomy" id="560555"/>
    <lineage>
        <taxon>Bacteria</taxon>
        <taxon>Bacillati</taxon>
        <taxon>Actinomycetota</taxon>
        <taxon>Actinomycetes</taxon>
        <taxon>Mycobacteriales</taxon>
        <taxon>Mycobacteriaceae</taxon>
        <taxon>Mycobacterium</taxon>
        <taxon>Mycobacterium avium complex (MAC)</taxon>
    </lineage>
</organism>
<feature type="transmembrane region" description="Helical" evidence="1">
    <location>
        <begin position="21"/>
        <end position="40"/>
    </location>
</feature>
<feature type="domain" description="Low molecular weight protein antigen 6 PH" evidence="2">
    <location>
        <begin position="66"/>
        <end position="144"/>
    </location>
</feature>
<sequence>MVGGAKGRMQQTQWEPHTAGIAGCGAAGVLMAIAAVTVITDPPGRILAGVAAAGLILFAGVSWHARPKLAITPDGLMLRGWFRTQLLQHADIKIIRIIEFRRYGRKVRLLEIETADDDLVLFSRWDLGTDPLEVLDALTAAGYASRQ</sequence>
<dbReference type="EMBL" id="AP022590">
    <property type="protein sequence ID" value="BBY39879.1"/>
    <property type="molecule type" value="Genomic_DNA"/>
</dbReference>
<protein>
    <recommendedName>
        <fullName evidence="2">Low molecular weight protein antigen 6 PH domain-containing protein</fullName>
    </recommendedName>
</protein>
<keyword evidence="1" id="KW-0812">Transmembrane</keyword>
<feature type="transmembrane region" description="Helical" evidence="1">
    <location>
        <begin position="46"/>
        <end position="65"/>
    </location>
</feature>
<evidence type="ECO:0000256" key="1">
    <source>
        <dbReference type="SAM" id="Phobius"/>
    </source>
</evidence>
<proteinExistence type="predicted"/>
<keyword evidence="1" id="KW-0472">Membrane</keyword>
<evidence type="ECO:0000313" key="3">
    <source>
        <dbReference type="EMBL" id="BBY39879.1"/>
    </source>
</evidence>
<dbReference type="InterPro" id="IPR019692">
    <property type="entry name" value="CFP-6_PH"/>
</dbReference>
<evidence type="ECO:0000313" key="4">
    <source>
        <dbReference type="Proteomes" id="UP000465812"/>
    </source>
</evidence>
<accession>A0ABM7JWU8</accession>
<keyword evidence="4" id="KW-1185">Reference proteome</keyword>
<evidence type="ECO:0000259" key="2">
    <source>
        <dbReference type="Pfam" id="PF10756"/>
    </source>
</evidence>
<gene>
    <name evidence="3" type="ORF">MMAN_40130</name>
</gene>
<dbReference type="Proteomes" id="UP000465812">
    <property type="component" value="Chromosome"/>
</dbReference>
<reference evidence="3 4" key="1">
    <citation type="journal article" date="2019" name="Emerg. Microbes Infect.">
        <title>Comprehensive subspecies identification of 175 nontuberculous mycobacteria species based on 7547 genomic profiles.</title>
        <authorList>
            <person name="Matsumoto Y."/>
            <person name="Kinjo T."/>
            <person name="Motooka D."/>
            <person name="Nabeya D."/>
            <person name="Jung N."/>
            <person name="Uechi K."/>
            <person name="Horii T."/>
            <person name="Iida T."/>
            <person name="Fujita J."/>
            <person name="Nakamura S."/>
        </authorList>
    </citation>
    <scope>NUCLEOTIDE SEQUENCE [LARGE SCALE GENOMIC DNA]</scope>
    <source>
        <strain evidence="3 4">JCM 18113</strain>
    </source>
</reference>
<name>A0ABM7JWU8_MYCNT</name>